<feature type="transmembrane region" description="Helical" evidence="7">
    <location>
        <begin position="91"/>
        <end position="111"/>
    </location>
</feature>
<evidence type="ECO:0000256" key="6">
    <source>
        <dbReference type="RuleBase" id="RU000320"/>
    </source>
</evidence>
<evidence type="ECO:0000256" key="3">
    <source>
        <dbReference type="ARBA" id="ARBA00022692"/>
    </source>
</evidence>
<feature type="transmembrane region" description="Helical" evidence="7">
    <location>
        <begin position="238"/>
        <end position="261"/>
    </location>
</feature>
<keyword evidence="10" id="KW-1185">Reference proteome</keyword>
<keyword evidence="3 6" id="KW-0812">Transmembrane</keyword>
<feature type="transmembrane region" description="Helical" evidence="7">
    <location>
        <begin position="491"/>
        <end position="512"/>
    </location>
</feature>
<sequence length="537" mass="59300">MHHYYISLLIFIPLLAAVAGLFVPAGAAKYFRYSTLFVNLLQCMVLIAMVMEYIPAQGMQLVERKDWITLNIGTWGILKAEYFVGIDGLSLPLVALSVFVLLIATISSWTINKNVKGYFILLLILNAAIIGSFTALDFLLFYLFFEFMLLPMFFLIAIWGGARREYASIKFFLYTLLGSIFILIVMIGLYISVHDPNYSGQLVHSFSVLNMADASNFISHTILDPNNAWTIGPMNARLWAFLLLFIGFAIKLPMVPVHTWLPDAHVEAPTPVSVILAALLLKIGGYGLARIAFPIFPEAAIHFSTFIGIMGVISIIYGGLNAMASKDLKRLIAYSSVSHMGFVLLGFASLTPEGIAGSVYQMFSHGIISAMLFLLVGVLYDRTHDRTIVNYSGLSSKMKSYTALVLVGFFASMGLPAFSGFIAEIMIFLGAFKANSVNGLLHESLAIIATLGLILGAAYYLWTLQRMFFGPYDLKGNIAHDSIYDLTDREYLMLVPLAIAVLFFGIFPQPMINIIDPFAQNFSGFVLRAGKSLTLNP</sequence>
<feature type="transmembrane region" description="Helical" evidence="7">
    <location>
        <begin position="118"/>
        <end position="135"/>
    </location>
</feature>
<dbReference type="PRINTS" id="PR01437">
    <property type="entry name" value="NUOXDRDTASE4"/>
</dbReference>
<dbReference type="RefSeq" id="WP_377578895.1">
    <property type="nucleotide sequence ID" value="NZ_JBHTKA010000003.1"/>
</dbReference>
<feature type="transmembrane region" description="Helical" evidence="7">
    <location>
        <begin position="273"/>
        <end position="293"/>
    </location>
</feature>
<dbReference type="NCBIfam" id="TIGR01972">
    <property type="entry name" value="NDH_I_M"/>
    <property type="match status" value="1"/>
</dbReference>
<reference evidence="10" key="1">
    <citation type="journal article" date="2019" name="Int. J. Syst. Evol. Microbiol.">
        <title>The Global Catalogue of Microorganisms (GCM) 10K type strain sequencing project: providing services to taxonomists for standard genome sequencing and annotation.</title>
        <authorList>
            <consortium name="The Broad Institute Genomics Platform"/>
            <consortium name="The Broad Institute Genome Sequencing Center for Infectious Disease"/>
            <person name="Wu L."/>
            <person name="Ma J."/>
        </authorList>
    </citation>
    <scope>NUCLEOTIDE SEQUENCE [LARGE SCALE GENOMIC DNA]</scope>
    <source>
        <strain evidence="10">CCUG 58938</strain>
    </source>
</reference>
<comment type="similarity">
    <text evidence="2">Belongs to the complex I subunit 4 family.</text>
</comment>
<evidence type="ECO:0000256" key="7">
    <source>
        <dbReference type="SAM" id="Phobius"/>
    </source>
</evidence>
<dbReference type="Pfam" id="PF00361">
    <property type="entry name" value="Proton_antipo_M"/>
    <property type="match status" value="1"/>
</dbReference>
<feature type="domain" description="NADH:quinone oxidoreductase/Mrp antiporter transmembrane" evidence="8">
    <location>
        <begin position="135"/>
        <end position="442"/>
    </location>
</feature>
<evidence type="ECO:0000313" key="9">
    <source>
        <dbReference type="EMBL" id="MFD0999838.1"/>
    </source>
</evidence>
<evidence type="ECO:0000256" key="2">
    <source>
        <dbReference type="ARBA" id="ARBA00009025"/>
    </source>
</evidence>
<feature type="transmembrane region" description="Helical" evidence="7">
    <location>
        <begin position="444"/>
        <end position="462"/>
    </location>
</feature>
<evidence type="ECO:0000256" key="1">
    <source>
        <dbReference type="ARBA" id="ARBA00004127"/>
    </source>
</evidence>
<dbReference type="EMBL" id="JBHTKA010000003">
    <property type="protein sequence ID" value="MFD0999838.1"/>
    <property type="molecule type" value="Genomic_DNA"/>
</dbReference>
<name>A0ABW3K3L0_9BACT</name>
<accession>A0ABW3K3L0</accession>
<dbReference type="PANTHER" id="PTHR43507">
    <property type="entry name" value="NADH-UBIQUINONE OXIDOREDUCTASE CHAIN 4"/>
    <property type="match status" value="1"/>
</dbReference>
<dbReference type="InterPro" id="IPR003918">
    <property type="entry name" value="NADH_UbQ_OxRdtase"/>
</dbReference>
<comment type="subcellular location">
    <subcellularLocation>
        <location evidence="1">Endomembrane system</location>
        <topology evidence="1">Multi-pass membrane protein</topology>
    </subcellularLocation>
    <subcellularLocation>
        <location evidence="6">Membrane</location>
        <topology evidence="6">Multi-pass membrane protein</topology>
    </subcellularLocation>
</comment>
<dbReference type="PANTHER" id="PTHR43507:SF1">
    <property type="entry name" value="NADH-UBIQUINONE OXIDOREDUCTASE CHAIN 4"/>
    <property type="match status" value="1"/>
</dbReference>
<keyword evidence="5 7" id="KW-0472">Membrane</keyword>
<evidence type="ECO:0000259" key="8">
    <source>
        <dbReference type="Pfam" id="PF00361"/>
    </source>
</evidence>
<feature type="transmembrane region" description="Helical" evidence="7">
    <location>
        <begin position="141"/>
        <end position="159"/>
    </location>
</feature>
<gene>
    <name evidence="9" type="ORF">ACFQ21_11005</name>
</gene>
<dbReference type="InterPro" id="IPR001750">
    <property type="entry name" value="ND/Mrp_TM"/>
</dbReference>
<comment type="caution">
    <text evidence="9">The sequence shown here is derived from an EMBL/GenBank/DDBJ whole genome shotgun (WGS) entry which is preliminary data.</text>
</comment>
<proteinExistence type="inferred from homology"/>
<feature type="transmembrane region" description="Helical" evidence="7">
    <location>
        <begin position="401"/>
        <end position="432"/>
    </location>
</feature>
<protein>
    <submittedName>
        <fullName evidence="9">NuoM family protein</fullName>
    </submittedName>
</protein>
<feature type="transmembrane region" description="Helical" evidence="7">
    <location>
        <begin position="362"/>
        <end position="380"/>
    </location>
</feature>
<feature type="transmembrane region" description="Helical" evidence="7">
    <location>
        <begin position="37"/>
        <end position="55"/>
    </location>
</feature>
<feature type="transmembrane region" description="Helical" evidence="7">
    <location>
        <begin position="331"/>
        <end position="350"/>
    </location>
</feature>
<dbReference type="Proteomes" id="UP001597112">
    <property type="component" value="Unassembled WGS sequence"/>
</dbReference>
<feature type="transmembrane region" description="Helical" evidence="7">
    <location>
        <begin position="171"/>
        <end position="193"/>
    </location>
</feature>
<feature type="transmembrane region" description="Helical" evidence="7">
    <location>
        <begin position="299"/>
        <end position="319"/>
    </location>
</feature>
<keyword evidence="4 7" id="KW-1133">Transmembrane helix</keyword>
<evidence type="ECO:0000256" key="5">
    <source>
        <dbReference type="ARBA" id="ARBA00023136"/>
    </source>
</evidence>
<evidence type="ECO:0000256" key="4">
    <source>
        <dbReference type="ARBA" id="ARBA00022989"/>
    </source>
</evidence>
<organism evidence="9 10">
    <name type="scientific">Ohtaekwangia kribbensis</name>
    <dbReference type="NCBI Taxonomy" id="688913"/>
    <lineage>
        <taxon>Bacteria</taxon>
        <taxon>Pseudomonadati</taxon>
        <taxon>Bacteroidota</taxon>
        <taxon>Cytophagia</taxon>
        <taxon>Cytophagales</taxon>
        <taxon>Fulvivirgaceae</taxon>
        <taxon>Ohtaekwangia</taxon>
    </lineage>
</organism>
<evidence type="ECO:0000313" key="10">
    <source>
        <dbReference type="Proteomes" id="UP001597112"/>
    </source>
</evidence>
<dbReference type="InterPro" id="IPR010227">
    <property type="entry name" value="NADH_Q_OxRdtase_chainM/4"/>
</dbReference>